<keyword evidence="3" id="KW-0472">Membrane</keyword>
<dbReference type="InterPro" id="IPR019659">
    <property type="entry name" value="DUF2514"/>
</dbReference>
<sequence length="128" mass="14363">MNSTQMMIVKVVAISAAIFLACFWSYQKGRTTEHKEWSAKWQARDLADAQAAIQFADKQRRIEQERQGAIDAIQEQAQQDIATAQRNAAIAAAESKRLQDGIADAITSHQQQDKGQHQQPACRVVQRN</sequence>
<dbReference type="Pfam" id="PF10721">
    <property type="entry name" value="DUF2514"/>
    <property type="match status" value="1"/>
</dbReference>
<reference evidence="5" key="1">
    <citation type="submission" date="2017-03" db="EMBL/GenBank/DDBJ databases">
        <authorList>
            <person name="Guo Z."/>
            <person name="Lei L."/>
            <person name="Yang J."/>
        </authorList>
    </citation>
    <scope>NUCLEOTIDE SEQUENCE [LARGE SCALE GENOMIC DNA]</scope>
</reference>
<dbReference type="OrthoDB" id="26031at10239"/>
<keyword evidence="5" id="KW-1185">Reference proteome</keyword>
<dbReference type="EMBL" id="KY705409">
    <property type="protein sequence ID" value="ARM70406.1"/>
    <property type="molecule type" value="Genomic_DNA"/>
</dbReference>
<proteinExistence type="predicted"/>
<evidence type="ECO:0000313" key="5">
    <source>
        <dbReference type="Proteomes" id="UP000221777"/>
    </source>
</evidence>
<keyword evidence="1" id="KW-0175">Coiled coil</keyword>
<evidence type="ECO:0000313" key="4">
    <source>
        <dbReference type="EMBL" id="ARM70406.1"/>
    </source>
</evidence>
<feature type="transmembrane region" description="Helical" evidence="3">
    <location>
        <begin position="6"/>
        <end position="26"/>
    </location>
</feature>
<evidence type="ECO:0000256" key="3">
    <source>
        <dbReference type="SAM" id="Phobius"/>
    </source>
</evidence>
<name>A0A1W6JT24_9CAUD</name>
<gene>
    <name evidence="4" type="ORF">vBEcoMECOO78_01</name>
</gene>
<feature type="coiled-coil region" evidence="1">
    <location>
        <begin position="46"/>
        <end position="94"/>
    </location>
</feature>
<evidence type="ECO:0000256" key="2">
    <source>
        <dbReference type="SAM" id="MobiDB-lite"/>
    </source>
</evidence>
<organism evidence="4 5">
    <name type="scientific">Escherichia phage vB_EcoM_ECOO78</name>
    <dbReference type="NCBI Taxonomy" id="1970797"/>
    <lineage>
        <taxon>Viruses</taxon>
        <taxon>Duplodnaviria</taxon>
        <taxon>Heunggongvirae</taxon>
        <taxon>Uroviricota</taxon>
        <taxon>Caudoviricetes</taxon>
        <taxon>Iiscvirinae</taxon>
        <taxon>Jilinvirus</taxon>
        <taxon>Jilinvirus ECOO78</taxon>
    </lineage>
</organism>
<keyword evidence="3" id="KW-1133">Transmembrane helix</keyword>
<protein>
    <submittedName>
        <fullName evidence="4">Uncharacterized protein</fullName>
    </submittedName>
</protein>
<keyword evidence="3" id="KW-0812">Transmembrane</keyword>
<dbReference type="Proteomes" id="UP000221777">
    <property type="component" value="Segment"/>
</dbReference>
<evidence type="ECO:0000256" key="1">
    <source>
        <dbReference type="SAM" id="Coils"/>
    </source>
</evidence>
<accession>A0A1W6JT24</accession>
<feature type="region of interest" description="Disordered" evidence="2">
    <location>
        <begin position="102"/>
        <end position="128"/>
    </location>
</feature>